<reference evidence="4 5" key="1">
    <citation type="submission" date="2020-10" db="EMBL/GenBank/DDBJ databases">
        <title>Complete genome sequence of Cupriavidus basilensis CCUG 49340T.</title>
        <authorList>
            <person name="Salva-Serra F."/>
            <person name="Donoso R.A."/>
            <person name="Cho K.H."/>
            <person name="Yoo J.A."/>
            <person name="Lee K."/>
            <person name="Yoon S.-H."/>
            <person name="Perez-Pantoja D."/>
            <person name="Moore E.R.B."/>
        </authorList>
    </citation>
    <scope>NUCLEOTIDE SEQUENCE [LARGE SCALE GENOMIC DNA]</scope>
    <source>
        <strain evidence="5">CCUG 49340</strain>
    </source>
</reference>
<dbReference type="InterPro" id="IPR016181">
    <property type="entry name" value="Acyl_CoA_acyltransferase"/>
</dbReference>
<dbReference type="RefSeq" id="WP_150990835.1">
    <property type="nucleotide sequence ID" value="NZ_CP062803.1"/>
</dbReference>
<organism evidence="4 5">
    <name type="scientific">Cupriavidus basilensis</name>
    <dbReference type="NCBI Taxonomy" id="68895"/>
    <lineage>
        <taxon>Bacteria</taxon>
        <taxon>Pseudomonadati</taxon>
        <taxon>Pseudomonadota</taxon>
        <taxon>Betaproteobacteria</taxon>
        <taxon>Burkholderiales</taxon>
        <taxon>Burkholderiaceae</taxon>
        <taxon>Cupriavidus</taxon>
    </lineage>
</organism>
<accession>A0A643FM39</accession>
<dbReference type="Pfam" id="PF00583">
    <property type="entry name" value="Acetyltransf_1"/>
    <property type="match status" value="1"/>
</dbReference>
<sequence>MTIRPLDWARDGAGILKLDTTYETDRIYAVKSGPLGIWLVEQVLGQPVLNHYDPSGFEQDCAKADHALVFESASGDIGGFAAVRLEAWNRSALLSAIFVAPAFRGTGIGRVLLGEINRLLLATPARCLRAETQNTNYPAIGFYRALGFSLCGLDWDLYDPDTAGTETALIFTRPVVRKSG</sequence>
<proteinExistence type="predicted"/>
<dbReference type="Gene3D" id="3.40.630.30">
    <property type="match status" value="1"/>
</dbReference>
<keyword evidence="2" id="KW-0012">Acyltransferase</keyword>
<dbReference type="PANTHER" id="PTHR43877">
    <property type="entry name" value="AMINOALKYLPHOSPHONATE N-ACETYLTRANSFERASE-RELATED-RELATED"/>
    <property type="match status" value="1"/>
</dbReference>
<dbReference type="PROSITE" id="PS51186">
    <property type="entry name" value="GNAT"/>
    <property type="match status" value="1"/>
</dbReference>
<dbReference type="InterPro" id="IPR050832">
    <property type="entry name" value="Bact_Acetyltransf"/>
</dbReference>
<dbReference type="InterPro" id="IPR000182">
    <property type="entry name" value="GNAT_dom"/>
</dbReference>
<dbReference type="CDD" id="cd04301">
    <property type="entry name" value="NAT_SF"/>
    <property type="match status" value="1"/>
</dbReference>
<dbReference type="GO" id="GO:0016747">
    <property type="term" value="F:acyltransferase activity, transferring groups other than amino-acyl groups"/>
    <property type="evidence" value="ECO:0007669"/>
    <property type="project" value="InterPro"/>
</dbReference>
<feature type="domain" description="N-acetyltransferase" evidence="3">
    <location>
        <begin position="1"/>
        <end position="176"/>
    </location>
</feature>
<dbReference type="AlphaFoldDB" id="A0A643FM39"/>
<name>A0A643FM39_9BURK</name>
<evidence type="ECO:0000313" key="5">
    <source>
        <dbReference type="Proteomes" id="UP000397656"/>
    </source>
</evidence>
<dbReference type="EMBL" id="CP062803">
    <property type="protein sequence ID" value="QOT75460.1"/>
    <property type="molecule type" value="Genomic_DNA"/>
</dbReference>
<gene>
    <name evidence="4" type="ORF">F7R26_014840</name>
</gene>
<dbReference type="SUPFAM" id="SSF55729">
    <property type="entry name" value="Acyl-CoA N-acyltransferases (Nat)"/>
    <property type="match status" value="1"/>
</dbReference>
<dbReference type="PANTHER" id="PTHR43877:SF2">
    <property type="entry name" value="AMINOALKYLPHOSPHONATE N-ACETYLTRANSFERASE-RELATED"/>
    <property type="match status" value="1"/>
</dbReference>
<evidence type="ECO:0000256" key="2">
    <source>
        <dbReference type="ARBA" id="ARBA00023315"/>
    </source>
</evidence>
<evidence type="ECO:0000313" key="4">
    <source>
        <dbReference type="EMBL" id="QOT75460.1"/>
    </source>
</evidence>
<dbReference type="GeneID" id="98402184"/>
<dbReference type="Proteomes" id="UP000397656">
    <property type="component" value="Chromosome 1"/>
</dbReference>
<keyword evidence="1 4" id="KW-0808">Transferase</keyword>
<evidence type="ECO:0000256" key="1">
    <source>
        <dbReference type="ARBA" id="ARBA00022679"/>
    </source>
</evidence>
<protein>
    <submittedName>
        <fullName evidence="4">GNAT family N-acetyltransferase</fullName>
    </submittedName>
</protein>
<evidence type="ECO:0000259" key="3">
    <source>
        <dbReference type="PROSITE" id="PS51186"/>
    </source>
</evidence>